<dbReference type="InterPro" id="IPR011009">
    <property type="entry name" value="Kinase-like_dom_sf"/>
</dbReference>
<keyword evidence="3" id="KW-1185">Reference proteome</keyword>
<accession>A0ABR3SB00</accession>
<dbReference type="EMBL" id="JAJVDC020000296">
    <property type="protein sequence ID" value="KAL1615755.1"/>
    <property type="molecule type" value="Genomic_DNA"/>
</dbReference>
<organism evidence="2 3">
    <name type="scientific">Neofusicoccum ribis</name>
    <dbReference type="NCBI Taxonomy" id="45134"/>
    <lineage>
        <taxon>Eukaryota</taxon>
        <taxon>Fungi</taxon>
        <taxon>Dikarya</taxon>
        <taxon>Ascomycota</taxon>
        <taxon>Pezizomycotina</taxon>
        <taxon>Dothideomycetes</taxon>
        <taxon>Dothideomycetes incertae sedis</taxon>
        <taxon>Botryosphaeriales</taxon>
        <taxon>Botryosphaeriaceae</taxon>
        <taxon>Neofusicoccum</taxon>
    </lineage>
</organism>
<dbReference type="SUPFAM" id="SSF56112">
    <property type="entry name" value="Protein kinase-like (PK-like)"/>
    <property type="match status" value="1"/>
</dbReference>
<gene>
    <name evidence="2" type="ORF">SLS56_011700</name>
</gene>
<dbReference type="Gene3D" id="1.10.510.10">
    <property type="entry name" value="Transferase(Phosphotransferase) domain 1"/>
    <property type="match status" value="1"/>
</dbReference>
<evidence type="ECO:0000259" key="1">
    <source>
        <dbReference type="PROSITE" id="PS50011"/>
    </source>
</evidence>
<name>A0ABR3SB00_9PEZI</name>
<dbReference type="InterPro" id="IPR000719">
    <property type="entry name" value="Prot_kinase_dom"/>
</dbReference>
<evidence type="ECO:0000313" key="3">
    <source>
        <dbReference type="Proteomes" id="UP001521116"/>
    </source>
</evidence>
<evidence type="ECO:0000313" key="2">
    <source>
        <dbReference type="EMBL" id="KAL1615755.1"/>
    </source>
</evidence>
<dbReference type="PROSITE" id="PS50011">
    <property type="entry name" value="PROTEIN_KINASE_DOM"/>
    <property type="match status" value="1"/>
</dbReference>
<dbReference type="Proteomes" id="UP001521116">
    <property type="component" value="Unassembled WGS sequence"/>
</dbReference>
<comment type="caution">
    <text evidence="2">The sequence shown here is derived from an EMBL/GenBank/DDBJ whole genome shotgun (WGS) entry which is preliminary data.</text>
</comment>
<proteinExistence type="predicted"/>
<feature type="domain" description="Protein kinase" evidence="1">
    <location>
        <begin position="1"/>
        <end position="239"/>
    </location>
</feature>
<sequence>MTYEAEVNAYTALENSDAKDCAPKSYGAWEDPLCRTDSSRFLIRLEYLQGQTLAEILPDLGSDAREDLRKLIDACVDKIHAARVFHGNIRKDHIIVAEDRKRVWLVGFGQAGVEGKARPQQWYRNVAGDKKTVTCIFEAANAAEATSNAFILLDNPPDEAAMDALLLDLLGKTRLPKAELLTSILDRVRRPSCRLALVVAAMLSDHGRKGEAVRLLLHCIQDHESRAPPATVLEMKTEVARYAAGLERDMKRTPHCEFRSASALYDAAADYAALHDTSAWLALRLEWARLLSARGWHAHAVQVCVNTVDGFGHRPPCVDEDSTAAVDGLTAMLEGLTCAEESKVRAQAEMALRQLQTITGQEEDMEPSAKRARFS</sequence>
<reference evidence="2 3" key="1">
    <citation type="submission" date="2024-02" db="EMBL/GenBank/DDBJ databases">
        <title>De novo assembly and annotation of 12 fungi associated with fruit tree decline syndrome in Ontario, Canada.</title>
        <authorList>
            <person name="Sulman M."/>
            <person name="Ellouze W."/>
            <person name="Ilyukhin E."/>
        </authorList>
    </citation>
    <scope>NUCLEOTIDE SEQUENCE [LARGE SCALE GENOMIC DNA]</scope>
    <source>
        <strain evidence="2 3">M1-105</strain>
    </source>
</reference>
<protein>
    <recommendedName>
        <fullName evidence="1">Protein kinase domain-containing protein</fullName>
    </recommendedName>
</protein>